<dbReference type="PROSITE" id="PS50297">
    <property type="entry name" value="ANK_REP_REGION"/>
    <property type="match status" value="5"/>
</dbReference>
<feature type="repeat" description="ANK" evidence="3">
    <location>
        <begin position="49"/>
        <end position="81"/>
    </location>
</feature>
<dbReference type="Pfam" id="PF12796">
    <property type="entry name" value="Ank_2"/>
    <property type="match status" value="2"/>
</dbReference>
<evidence type="ECO:0000256" key="2">
    <source>
        <dbReference type="ARBA" id="ARBA00023043"/>
    </source>
</evidence>
<dbReference type="PANTHER" id="PTHR24173">
    <property type="entry name" value="ANKYRIN REPEAT CONTAINING"/>
    <property type="match status" value="1"/>
</dbReference>
<gene>
    <name evidence="4" type="ORF">OHK93_001662</name>
</gene>
<evidence type="ECO:0000256" key="1">
    <source>
        <dbReference type="ARBA" id="ARBA00022737"/>
    </source>
</evidence>
<name>A0AA43QRZ8_9LECA</name>
<keyword evidence="5" id="KW-1185">Reference proteome</keyword>
<protein>
    <submittedName>
        <fullName evidence="4">Uncharacterized protein</fullName>
    </submittedName>
</protein>
<dbReference type="Gene3D" id="1.25.40.20">
    <property type="entry name" value="Ankyrin repeat-containing domain"/>
    <property type="match status" value="4"/>
</dbReference>
<dbReference type="SUPFAM" id="SSF48403">
    <property type="entry name" value="Ankyrin repeat"/>
    <property type="match status" value="3"/>
</dbReference>
<dbReference type="InterPro" id="IPR036770">
    <property type="entry name" value="Ankyrin_rpt-contain_sf"/>
</dbReference>
<evidence type="ECO:0000313" key="4">
    <source>
        <dbReference type="EMBL" id="MDI1490459.1"/>
    </source>
</evidence>
<reference evidence="4" key="1">
    <citation type="journal article" date="2023" name="Genome Biol. Evol.">
        <title>First Whole Genome Sequence and Flow Cytometry Genome Size Data for the Lichen-Forming Fungus Ramalina farinacea (Ascomycota).</title>
        <authorList>
            <person name="Llewellyn T."/>
            <person name="Mian S."/>
            <person name="Hill R."/>
            <person name="Leitch I.J."/>
            <person name="Gaya E."/>
        </authorList>
    </citation>
    <scope>NUCLEOTIDE SEQUENCE</scope>
    <source>
        <strain evidence="4">LIQ254RAFAR</strain>
    </source>
</reference>
<organism evidence="4 5">
    <name type="scientific">Ramalina farinacea</name>
    <dbReference type="NCBI Taxonomy" id="258253"/>
    <lineage>
        <taxon>Eukaryota</taxon>
        <taxon>Fungi</taxon>
        <taxon>Dikarya</taxon>
        <taxon>Ascomycota</taxon>
        <taxon>Pezizomycotina</taxon>
        <taxon>Lecanoromycetes</taxon>
        <taxon>OSLEUM clade</taxon>
        <taxon>Lecanoromycetidae</taxon>
        <taxon>Lecanorales</taxon>
        <taxon>Lecanorineae</taxon>
        <taxon>Ramalinaceae</taxon>
        <taxon>Ramalina</taxon>
    </lineage>
</organism>
<feature type="repeat" description="ANK" evidence="3">
    <location>
        <begin position="247"/>
        <end position="279"/>
    </location>
</feature>
<dbReference type="InterPro" id="IPR002110">
    <property type="entry name" value="Ankyrin_rpt"/>
</dbReference>
<dbReference type="PRINTS" id="PR01415">
    <property type="entry name" value="ANKYRIN"/>
</dbReference>
<feature type="repeat" description="ANK" evidence="3">
    <location>
        <begin position="401"/>
        <end position="440"/>
    </location>
</feature>
<comment type="caution">
    <text evidence="4">The sequence shown here is derived from an EMBL/GenBank/DDBJ whole genome shotgun (WGS) entry which is preliminary data.</text>
</comment>
<accession>A0AA43QRZ8</accession>
<dbReference type="AlphaFoldDB" id="A0AA43QRZ8"/>
<dbReference type="PROSITE" id="PS50088">
    <property type="entry name" value="ANK_REPEAT"/>
    <property type="match status" value="6"/>
</dbReference>
<feature type="repeat" description="ANK" evidence="3">
    <location>
        <begin position="85"/>
        <end position="117"/>
    </location>
</feature>
<evidence type="ECO:0000313" key="5">
    <source>
        <dbReference type="Proteomes" id="UP001161017"/>
    </source>
</evidence>
<feature type="repeat" description="ANK" evidence="3">
    <location>
        <begin position="280"/>
        <end position="314"/>
    </location>
</feature>
<dbReference type="PANTHER" id="PTHR24173:SF74">
    <property type="entry name" value="ANKYRIN REPEAT DOMAIN-CONTAINING PROTEIN 16"/>
    <property type="match status" value="1"/>
</dbReference>
<dbReference type="EMBL" id="JAPUFD010000012">
    <property type="protein sequence ID" value="MDI1490459.1"/>
    <property type="molecule type" value="Genomic_DNA"/>
</dbReference>
<dbReference type="Proteomes" id="UP001161017">
    <property type="component" value="Unassembled WGS sequence"/>
</dbReference>
<dbReference type="SMART" id="SM00248">
    <property type="entry name" value="ANK"/>
    <property type="match status" value="9"/>
</dbReference>
<proteinExistence type="predicted"/>
<keyword evidence="1" id="KW-0677">Repeat</keyword>
<evidence type="ECO:0000256" key="3">
    <source>
        <dbReference type="PROSITE-ProRule" id="PRU00023"/>
    </source>
</evidence>
<feature type="repeat" description="ANK" evidence="3">
    <location>
        <begin position="323"/>
        <end position="355"/>
    </location>
</feature>
<dbReference type="Pfam" id="PF00023">
    <property type="entry name" value="Ank"/>
    <property type="match status" value="1"/>
</dbReference>
<sequence>MAEPHWAPLDSEDYKLFHQAADEGDTQRLATLVKDRSIDLNALYGGGIDGRTLLHEAAAHGREDTIIFLLDHGVAVDVLDSDQFGCTTPLFHAARNVKYEAIRILLEAGADINVKGPNDSTVGSALLPDAVKVTEDHIRCMELLLDWGFDVNARASEYGATVVQLEQAVKAGSHPLIEMLLDEGANLDGSLHVAAEFHQSPDTIHFLINRGAKDPHSHALTRAVCWNKSEIGRALLARSSEFASDPKSSNALPMAARMAHLDMVDLLLDHGLEIDRVDDLGQTALMAACGANQPSGPIVQILLRRGASVNAKSLGVPGTPYQADDTPLHAAAWRSHPDIVRELLRAGADLTSRNAGGETPLMKFARNITGQTIQTSGSKRILYAFCLLLEAGSDVNARNSQGRTALHIIAANHFLDTEQNRLKASEILLAEGADRSTRDSEGKLAADLLKPKDAQMRQLLDENAHASGTS</sequence>
<keyword evidence="2 3" id="KW-0040">ANK repeat</keyword>